<accession>A0ABC8J9W3</accession>
<reference evidence="7 8" key="1">
    <citation type="submission" date="2022-03" db="EMBL/GenBank/DDBJ databases">
        <authorList>
            <person name="Macdonald S."/>
            <person name="Ahmed S."/>
            <person name="Newling K."/>
        </authorList>
    </citation>
    <scope>NUCLEOTIDE SEQUENCE [LARGE SCALE GENOMIC DNA]</scope>
</reference>
<dbReference type="GO" id="GO:0005524">
    <property type="term" value="F:ATP binding"/>
    <property type="evidence" value="ECO:0007669"/>
    <property type="project" value="UniProtKB-KW"/>
</dbReference>
<evidence type="ECO:0000313" key="7">
    <source>
        <dbReference type="EMBL" id="CAH8319492.1"/>
    </source>
</evidence>
<dbReference type="PROSITE" id="PS00721">
    <property type="entry name" value="FTHFS_1"/>
    <property type="match status" value="1"/>
</dbReference>
<proteinExistence type="predicted"/>
<keyword evidence="4" id="KW-0436">Ligase</keyword>
<dbReference type="Pfam" id="PF01268">
    <property type="entry name" value="FTHFS"/>
    <property type="match status" value="1"/>
</dbReference>
<dbReference type="EMBL" id="CAKOAT010088933">
    <property type="protein sequence ID" value="CAH8319492.1"/>
    <property type="molecule type" value="Genomic_DNA"/>
</dbReference>
<sequence>MVFANRHLPFPHPPPPICIARPKPPKVNKTFVSLTQCSEAVIPTTMTSSRKLQFFLSAFDELQDREDGYYVVVGGTTPTPLGKGKSTTTVCLCQALGAYLNKKVVTCLRQPSQGPTFGIKGGASGGGYSQVIPMDEFNLHLTSDIHAITASNNLLAAAIDARMFHEAFQSDMVLFNRLCRPNKEGKCSFTDIMFRRLTKLGISKTSPEELTPGEIRRFARLDIVPDSITWRRVMDVNDRFLRKITVGQGSEEKGMTRETGFDISVASEIMAVLALTTSLGD</sequence>
<keyword evidence="5" id="KW-0547">Nucleotide-binding</keyword>
<evidence type="ECO:0000256" key="4">
    <source>
        <dbReference type="ARBA" id="ARBA00022598"/>
    </source>
</evidence>
<evidence type="ECO:0000313" key="8">
    <source>
        <dbReference type="Proteomes" id="UP001642260"/>
    </source>
</evidence>
<dbReference type="EC" id="6.3.4.3" evidence="2"/>
<dbReference type="InterPro" id="IPR027417">
    <property type="entry name" value="P-loop_NTPase"/>
</dbReference>
<organism evidence="7 8">
    <name type="scientific">Eruca vesicaria subsp. sativa</name>
    <name type="common">Garden rocket</name>
    <name type="synonym">Eruca sativa</name>
    <dbReference type="NCBI Taxonomy" id="29727"/>
    <lineage>
        <taxon>Eukaryota</taxon>
        <taxon>Viridiplantae</taxon>
        <taxon>Streptophyta</taxon>
        <taxon>Embryophyta</taxon>
        <taxon>Tracheophyta</taxon>
        <taxon>Spermatophyta</taxon>
        <taxon>Magnoliopsida</taxon>
        <taxon>eudicotyledons</taxon>
        <taxon>Gunneridae</taxon>
        <taxon>Pentapetalae</taxon>
        <taxon>rosids</taxon>
        <taxon>malvids</taxon>
        <taxon>Brassicales</taxon>
        <taxon>Brassicaceae</taxon>
        <taxon>Brassiceae</taxon>
        <taxon>Eruca</taxon>
    </lineage>
</organism>
<dbReference type="GO" id="GO:0006730">
    <property type="term" value="P:one-carbon metabolic process"/>
    <property type="evidence" value="ECO:0007669"/>
    <property type="project" value="UniProtKB-KW"/>
</dbReference>
<dbReference type="GO" id="GO:0004329">
    <property type="term" value="F:formate-tetrahydrofolate ligase activity"/>
    <property type="evidence" value="ECO:0007669"/>
    <property type="project" value="UniProtKB-EC"/>
</dbReference>
<evidence type="ECO:0000256" key="3">
    <source>
        <dbReference type="ARBA" id="ARBA00022563"/>
    </source>
</evidence>
<evidence type="ECO:0000256" key="6">
    <source>
        <dbReference type="ARBA" id="ARBA00022840"/>
    </source>
</evidence>
<dbReference type="InterPro" id="IPR020628">
    <property type="entry name" value="Formate_THF_ligase_CS"/>
</dbReference>
<dbReference type="AlphaFoldDB" id="A0ABC8J9W3"/>
<evidence type="ECO:0000256" key="1">
    <source>
        <dbReference type="ARBA" id="ARBA00004777"/>
    </source>
</evidence>
<keyword evidence="8" id="KW-1185">Reference proteome</keyword>
<keyword evidence="3" id="KW-0554">One-carbon metabolism</keyword>
<name>A0ABC8J9W3_ERUVS</name>
<protein>
    <recommendedName>
        <fullName evidence="2">formate--tetrahydrofolate ligase</fullName>
        <ecNumber evidence="2">6.3.4.3</ecNumber>
    </recommendedName>
</protein>
<comment type="caution">
    <text evidence="7">The sequence shown here is derived from an EMBL/GenBank/DDBJ whole genome shotgun (WGS) entry which is preliminary data.</text>
</comment>
<evidence type="ECO:0000256" key="5">
    <source>
        <dbReference type="ARBA" id="ARBA00022741"/>
    </source>
</evidence>
<evidence type="ECO:0000256" key="2">
    <source>
        <dbReference type="ARBA" id="ARBA00012295"/>
    </source>
</evidence>
<dbReference type="Gene3D" id="1.10.8.770">
    <property type="match status" value="1"/>
</dbReference>
<dbReference type="Gene3D" id="3.40.50.300">
    <property type="entry name" value="P-loop containing nucleotide triphosphate hydrolases"/>
    <property type="match status" value="1"/>
</dbReference>
<comment type="pathway">
    <text evidence="1">One-carbon metabolism; tetrahydrofolate interconversion.</text>
</comment>
<dbReference type="SUPFAM" id="SSF52540">
    <property type="entry name" value="P-loop containing nucleoside triphosphate hydrolases"/>
    <property type="match status" value="1"/>
</dbReference>
<gene>
    <name evidence="7" type="ORF">ERUC_LOCUS8480</name>
</gene>
<dbReference type="InterPro" id="IPR000559">
    <property type="entry name" value="Formate_THF_ligase"/>
</dbReference>
<dbReference type="Proteomes" id="UP001642260">
    <property type="component" value="Unassembled WGS sequence"/>
</dbReference>
<keyword evidence="6" id="KW-0067">ATP-binding</keyword>